<sequence>MEFSEIGVMPHDLLLSLFDGDEDDRFASLKCVGLGDLVYVFNEDYHKMYPACVCEIHAESGKCEWRRVPQLPSLMNRFHKVISFSSTVPLHSILGQRELQ</sequence>
<name>I3T572_LOTJA</name>
<evidence type="ECO:0000313" key="1">
    <source>
        <dbReference type="EMBL" id="AFK47664.1"/>
    </source>
</evidence>
<reference evidence="1" key="1">
    <citation type="submission" date="2012-05" db="EMBL/GenBank/DDBJ databases">
        <authorList>
            <person name="Krishnakumar V."/>
            <person name="Cheung F."/>
            <person name="Xiao Y."/>
            <person name="Chan A."/>
            <person name="Moskal W.A."/>
            <person name="Town C.D."/>
        </authorList>
    </citation>
    <scope>NUCLEOTIDE SEQUENCE</scope>
</reference>
<organism evidence="1">
    <name type="scientific">Lotus japonicus</name>
    <name type="common">Lotus corniculatus var. japonicus</name>
    <dbReference type="NCBI Taxonomy" id="34305"/>
    <lineage>
        <taxon>Eukaryota</taxon>
        <taxon>Viridiplantae</taxon>
        <taxon>Streptophyta</taxon>
        <taxon>Embryophyta</taxon>
        <taxon>Tracheophyta</taxon>
        <taxon>Spermatophyta</taxon>
        <taxon>Magnoliopsida</taxon>
        <taxon>eudicotyledons</taxon>
        <taxon>Gunneridae</taxon>
        <taxon>Pentapetalae</taxon>
        <taxon>rosids</taxon>
        <taxon>fabids</taxon>
        <taxon>Fabales</taxon>
        <taxon>Fabaceae</taxon>
        <taxon>Papilionoideae</taxon>
        <taxon>50 kb inversion clade</taxon>
        <taxon>NPAAA clade</taxon>
        <taxon>Hologalegina</taxon>
        <taxon>robinioid clade</taxon>
        <taxon>Loteae</taxon>
        <taxon>Lotus</taxon>
    </lineage>
</organism>
<proteinExistence type="evidence at transcript level"/>
<protein>
    <submittedName>
        <fullName evidence="1">Uncharacterized protein</fullName>
    </submittedName>
</protein>
<accession>I3T572</accession>
<dbReference type="AlphaFoldDB" id="I3T572"/>
<dbReference type="EMBL" id="BT147870">
    <property type="protein sequence ID" value="AFK47664.1"/>
    <property type="molecule type" value="mRNA"/>
</dbReference>